<keyword evidence="3" id="KW-1185">Reference proteome</keyword>
<sequence>MKKLTLAALALTVTTSFNVFAFTGDYELGVFQLNRGEFKAAIEEFTPLLAEEYAPAQYQMALIYLNGHGVKKDEQKALELIMKAADQNYPDALFNLSVIYSEGRLVKKDLKKAFEYMQKAANKNLPSAQFNLGVMFANGEGTPKDPTRAARWYEKAARQNYVFAQFNLALMYFEGKGVRLSLQESYIWNIIAAKSGYEPAIKSKAMDERNLGLKDIQIAREIAEKRYKQILEQVDSRTKMLSKSVL</sequence>
<organism evidence="2 3">
    <name type="scientific">Thalassotalea profundi</name>
    <dbReference type="NCBI Taxonomy" id="2036687"/>
    <lineage>
        <taxon>Bacteria</taxon>
        <taxon>Pseudomonadati</taxon>
        <taxon>Pseudomonadota</taxon>
        <taxon>Gammaproteobacteria</taxon>
        <taxon>Alteromonadales</taxon>
        <taxon>Colwelliaceae</taxon>
        <taxon>Thalassotalea</taxon>
    </lineage>
</organism>
<evidence type="ECO:0000313" key="2">
    <source>
        <dbReference type="EMBL" id="GHE99950.1"/>
    </source>
</evidence>
<evidence type="ECO:0000256" key="1">
    <source>
        <dbReference type="SAM" id="SignalP"/>
    </source>
</evidence>
<dbReference type="PANTHER" id="PTHR11102:SF160">
    <property type="entry name" value="ERAD-ASSOCIATED E3 UBIQUITIN-PROTEIN LIGASE COMPONENT HRD3"/>
    <property type="match status" value="1"/>
</dbReference>
<dbReference type="InterPro" id="IPR006597">
    <property type="entry name" value="Sel1-like"/>
</dbReference>
<evidence type="ECO:0000313" key="3">
    <source>
        <dbReference type="Proteomes" id="UP000626370"/>
    </source>
</evidence>
<reference evidence="3" key="1">
    <citation type="journal article" date="2019" name="Int. J. Syst. Evol. Microbiol.">
        <title>The Global Catalogue of Microorganisms (GCM) 10K type strain sequencing project: providing services to taxonomists for standard genome sequencing and annotation.</title>
        <authorList>
            <consortium name="The Broad Institute Genomics Platform"/>
            <consortium name="The Broad Institute Genome Sequencing Center for Infectious Disease"/>
            <person name="Wu L."/>
            <person name="Ma J."/>
        </authorList>
    </citation>
    <scope>NUCLEOTIDE SEQUENCE [LARGE SCALE GENOMIC DNA]</scope>
    <source>
        <strain evidence="3">CGMCC 1.15922</strain>
    </source>
</reference>
<dbReference type="InterPro" id="IPR050767">
    <property type="entry name" value="Sel1_AlgK"/>
</dbReference>
<dbReference type="PANTHER" id="PTHR11102">
    <property type="entry name" value="SEL-1-LIKE PROTEIN"/>
    <property type="match status" value="1"/>
</dbReference>
<accession>A0ABQ3J1X6</accession>
<name>A0ABQ3J1X6_9GAMM</name>
<evidence type="ECO:0008006" key="4">
    <source>
        <dbReference type="Google" id="ProtNLM"/>
    </source>
</evidence>
<keyword evidence="1" id="KW-0732">Signal</keyword>
<feature type="chain" id="PRO_5045434150" description="Sel1 repeat family protein" evidence="1">
    <location>
        <begin position="22"/>
        <end position="246"/>
    </location>
</feature>
<dbReference type="EMBL" id="BNAH01000015">
    <property type="protein sequence ID" value="GHE99950.1"/>
    <property type="molecule type" value="Genomic_DNA"/>
</dbReference>
<dbReference type="SMART" id="SM00671">
    <property type="entry name" value="SEL1"/>
    <property type="match status" value="4"/>
</dbReference>
<dbReference type="Gene3D" id="1.25.40.10">
    <property type="entry name" value="Tetratricopeptide repeat domain"/>
    <property type="match status" value="2"/>
</dbReference>
<protein>
    <recommendedName>
        <fullName evidence="4">Sel1 repeat family protein</fullName>
    </recommendedName>
</protein>
<dbReference type="SUPFAM" id="SSF81901">
    <property type="entry name" value="HCP-like"/>
    <property type="match status" value="1"/>
</dbReference>
<proteinExistence type="predicted"/>
<feature type="signal peptide" evidence="1">
    <location>
        <begin position="1"/>
        <end position="21"/>
    </location>
</feature>
<dbReference type="RefSeq" id="WP_189379242.1">
    <property type="nucleotide sequence ID" value="NZ_BNAH01000015.1"/>
</dbReference>
<dbReference type="Proteomes" id="UP000626370">
    <property type="component" value="Unassembled WGS sequence"/>
</dbReference>
<dbReference type="Pfam" id="PF08238">
    <property type="entry name" value="Sel1"/>
    <property type="match status" value="4"/>
</dbReference>
<comment type="caution">
    <text evidence="2">The sequence shown here is derived from an EMBL/GenBank/DDBJ whole genome shotgun (WGS) entry which is preliminary data.</text>
</comment>
<gene>
    <name evidence="2" type="ORF">GCM10011501_31700</name>
</gene>
<dbReference type="InterPro" id="IPR011990">
    <property type="entry name" value="TPR-like_helical_dom_sf"/>
</dbReference>